<evidence type="ECO:0000313" key="2">
    <source>
        <dbReference type="Proteomes" id="UP001501920"/>
    </source>
</evidence>
<dbReference type="Ensembl" id="ENSPNAT00000053724.1">
    <property type="protein sequence ID" value="ENSPNAP00000062986.1"/>
    <property type="gene ID" value="ENSPNAG00000036159.1"/>
</dbReference>
<dbReference type="PANTHER" id="PTHR12044">
    <property type="entry name" value="BCL2 INTERACTING MEDIATOR OF CELL DEATH"/>
    <property type="match status" value="1"/>
</dbReference>
<dbReference type="GeneTree" id="ENSGT00390000002077"/>
<accession>A0AAR2KLK7</accession>
<dbReference type="Proteomes" id="UP001501920">
    <property type="component" value="Chromosome 1"/>
</dbReference>
<dbReference type="AlphaFoldDB" id="A0AAR2KLK7"/>
<dbReference type="InterPro" id="IPR016024">
    <property type="entry name" value="ARM-type_fold"/>
</dbReference>
<name>A0AAR2KLK7_PYGNA</name>
<reference evidence="1 2" key="1">
    <citation type="submission" date="2020-10" db="EMBL/GenBank/DDBJ databases">
        <title>Pygocentrus nattereri (red-bellied piranha) genome, fPygNat1, primary haplotype.</title>
        <authorList>
            <person name="Myers G."/>
            <person name="Meyer A."/>
            <person name="Karagic N."/>
            <person name="Pippel M."/>
            <person name="Winkler S."/>
            <person name="Tracey A."/>
            <person name="Wood J."/>
            <person name="Formenti G."/>
            <person name="Howe K."/>
            <person name="Fedrigo O."/>
            <person name="Jarvis E.D."/>
        </authorList>
    </citation>
    <scope>NUCLEOTIDE SEQUENCE [LARGE SCALE GENOMIC DNA]</scope>
</reference>
<dbReference type="InterPro" id="IPR052133">
    <property type="entry name" value="Immune_Signaling-Apoptosis_Reg"/>
</dbReference>
<reference evidence="1" key="3">
    <citation type="submission" date="2025-09" db="UniProtKB">
        <authorList>
            <consortium name="Ensembl"/>
        </authorList>
    </citation>
    <scope>IDENTIFICATION</scope>
</reference>
<dbReference type="GO" id="GO:0007127">
    <property type="term" value="P:meiosis I"/>
    <property type="evidence" value="ECO:0007669"/>
    <property type="project" value="TreeGrafter"/>
</dbReference>
<keyword evidence="2" id="KW-1185">Reference proteome</keyword>
<dbReference type="SUPFAM" id="SSF48371">
    <property type="entry name" value="ARM repeat"/>
    <property type="match status" value="1"/>
</dbReference>
<sequence>MSAALLRHSVHPCSHSSSGFIRLAVEHKALLCSGNRHSSLNAACCGFLLKLCASLLSQPHPVAGNHQQGGEEVEYVLRECLPSLCCRVCDWPSVLLEIPEENQNTQFCLLHLLYLSVVHGDRLLPDSTVFSSVVNFVCVMQEQHDSLPPSVLKPALYLLAATQESNPDLDWAALNSIIKALSSTPFFFSPLSSPHPALLHFIFHYPALAERFGMKVLSSWLAGGLEPAACGENKQSCPDLEKNIKSSVLLELLEKNSSTILSLLGVLCDDDTSVARQAVQVLRCYLQAGHSCSSAQAHLLKPALLKLLQRFTCDSEDNTVLGSLILEVLCLVQINLPAQSNMDNTDFKLLYHVSNLVGKVKCNNSEFLRPALNYIYGCLTLCSPHTADRVVSMLLSNTSVMELLQVVLNLLSSPFPIISSSPLVCCCLLLLSSLITLQHTLSAQVHKSVSLELEIFVKVLTFHKRHTDNLVLVCVVRLVQALLDVDLSSPVVHVSKSLRLQRPLQPVDGALHPLGYTGAISLVTALQSLLLQKQEMLLNTCVNCLRSLTGFLHRRKPTIAQHVVCQPWNRFLLYSLLNSGENLALHPATLSLLTLLVHWSGGVTQWDSDVAFVCEAAEKRGVKELRENTTCTLKLLLTECSAFSLSEQLNMRVHSLLESLDQLPPTETNTKALLYPSNMHECVCVCERIFPSLMRSQACWISFHLPCRFCSEHTALHSVKLLQERCSCRSTRSCLLGLKQLILMLNVDPELDLNMWKHGVLK</sequence>
<protein>
    <recommendedName>
        <fullName evidence="3">Meiosis inhibitor protein 1</fullName>
    </recommendedName>
</protein>
<organism evidence="1 2">
    <name type="scientific">Pygocentrus nattereri</name>
    <name type="common">Red-bellied piranha</name>
    <dbReference type="NCBI Taxonomy" id="42514"/>
    <lineage>
        <taxon>Eukaryota</taxon>
        <taxon>Metazoa</taxon>
        <taxon>Chordata</taxon>
        <taxon>Craniata</taxon>
        <taxon>Vertebrata</taxon>
        <taxon>Euteleostomi</taxon>
        <taxon>Actinopterygii</taxon>
        <taxon>Neopterygii</taxon>
        <taxon>Teleostei</taxon>
        <taxon>Ostariophysi</taxon>
        <taxon>Characiformes</taxon>
        <taxon>Characoidei</taxon>
        <taxon>Pygocentrus</taxon>
    </lineage>
</organism>
<evidence type="ECO:0008006" key="3">
    <source>
        <dbReference type="Google" id="ProtNLM"/>
    </source>
</evidence>
<proteinExistence type="predicted"/>
<reference evidence="1" key="2">
    <citation type="submission" date="2025-08" db="UniProtKB">
        <authorList>
            <consortium name="Ensembl"/>
        </authorList>
    </citation>
    <scope>IDENTIFICATION</scope>
</reference>
<evidence type="ECO:0000313" key="1">
    <source>
        <dbReference type="Ensembl" id="ENSPNAP00000062986.1"/>
    </source>
</evidence>
<dbReference type="PANTHER" id="PTHR12044:SF14">
    <property type="entry name" value="MEIOTIC DOUBLE-STRANDED BREAK FORMATION PROTEIN 1"/>
    <property type="match status" value="1"/>
</dbReference>